<evidence type="ECO:0000313" key="2">
    <source>
        <dbReference type="EMBL" id="MDZ5762220.1"/>
    </source>
</evidence>
<accession>A0ABU5L8K0</accession>
<dbReference type="EMBL" id="JARGYT010000028">
    <property type="protein sequence ID" value="MDZ5762220.1"/>
    <property type="molecule type" value="Genomic_DNA"/>
</dbReference>
<dbReference type="Proteomes" id="UP001293791">
    <property type="component" value="Unassembled WGS sequence"/>
</dbReference>
<dbReference type="Gene3D" id="1.10.260.40">
    <property type="entry name" value="lambda repressor-like DNA-binding domains"/>
    <property type="match status" value="1"/>
</dbReference>
<dbReference type="RefSeq" id="WP_322497697.1">
    <property type="nucleotide sequence ID" value="NZ_JARGYT010000028.1"/>
</dbReference>
<dbReference type="InterPro" id="IPR010982">
    <property type="entry name" value="Lambda_DNA-bd_dom_sf"/>
</dbReference>
<keyword evidence="3" id="KW-1185">Reference proteome</keyword>
<feature type="domain" description="HTH cro/C1-type" evidence="1">
    <location>
        <begin position="20"/>
        <end position="74"/>
    </location>
</feature>
<evidence type="ECO:0000259" key="1">
    <source>
        <dbReference type="PROSITE" id="PS50943"/>
    </source>
</evidence>
<dbReference type="PROSITE" id="PS50943">
    <property type="entry name" value="HTH_CROC1"/>
    <property type="match status" value="1"/>
</dbReference>
<sequence>MSKKRNDGAHHVDVHVGMMLRKKRLEKGISQYELAHSVNLTFQQIQKYERGINRISCSKLHDFAKFLDTNVAYFFQGLGDYKYQETSHDMSEAADSAGVQIKNTDVYSEISELIKAFQCIQDKRVRQSIISLACNLASKSTMSN</sequence>
<dbReference type="SUPFAM" id="SSF47413">
    <property type="entry name" value="lambda repressor-like DNA-binding domains"/>
    <property type="match status" value="1"/>
</dbReference>
<organism evidence="2 3">
    <name type="scientific">Candidatus Cyrtobacter comes</name>
    <dbReference type="NCBI Taxonomy" id="675776"/>
    <lineage>
        <taxon>Bacteria</taxon>
        <taxon>Pseudomonadati</taxon>
        <taxon>Pseudomonadota</taxon>
        <taxon>Alphaproteobacteria</taxon>
        <taxon>Rickettsiales</taxon>
        <taxon>Candidatus Midichloriaceae</taxon>
        <taxon>Candidatus Cyrtobacter</taxon>
    </lineage>
</organism>
<dbReference type="InterPro" id="IPR001387">
    <property type="entry name" value="Cro/C1-type_HTH"/>
</dbReference>
<dbReference type="SMART" id="SM00530">
    <property type="entry name" value="HTH_XRE"/>
    <property type="match status" value="1"/>
</dbReference>
<dbReference type="CDD" id="cd00093">
    <property type="entry name" value="HTH_XRE"/>
    <property type="match status" value="1"/>
</dbReference>
<gene>
    <name evidence="2" type="ORF">Cyrtocomes_00593</name>
</gene>
<evidence type="ECO:0000313" key="3">
    <source>
        <dbReference type="Proteomes" id="UP001293791"/>
    </source>
</evidence>
<proteinExistence type="predicted"/>
<protein>
    <submittedName>
        <fullName evidence="2">Helix-turn-helix transcriptional regulator</fullName>
    </submittedName>
</protein>
<dbReference type="Pfam" id="PF01381">
    <property type="entry name" value="HTH_3"/>
    <property type="match status" value="1"/>
</dbReference>
<name>A0ABU5L8K0_9RICK</name>
<reference evidence="2 3" key="1">
    <citation type="submission" date="2023-02" db="EMBL/GenBank/DDBJ databases">
        <title>Host association and intracellularity evolved multiple times independently in the Rickettsiales.</title>
        <authorList>
            <person name="Castelli M."/>
            <person name="Nardi T."/>
            <person name="Gammuto L."/>
            <person name="Bellinzona G."/>
            <person name="Sabaneyeva E."/>
            <person name="Potekhin A."/>
            <person name="Serra V."/>
            <person name="Petroni G."/>
            <person name="Sassera D."/>
        </authorList>
    </citation>
    <scope>NUCLEOTIDE SEQUENCE [LARGE SCALE GENOMIC DNA]</scope>
    <source>
        <strain evidence="2 3">BOD18</strain>
    </source>
</reference>
<comment type="caution">
    <text evidence="2">The sequence shown here is derived from an EMBL/GenBank/DDBJ whole genome shotgun (WGS) entry which is preliminary data.</text>
</comment>